<dbReference type="SUPFAM" id="SSF53448">
    <property type="entry name" value="Nucleotide-diphospho-sugar transferases"/>
    <property type="match status" value="1"/>
</dbReference>
<comment type="caution">
    <text evidence="2">The sequence shown here is derived from an EMBL/GenBank/DDBJ whole genome shotgun (WGS) entry which is preliminary data.</text>
</comment>
<gene>
    <name evidence="2" type="ORF">FLP08_04355</name>
</gene>
<organism evidence="2 3">
    <name type="scientific">Christiangramia aestuarii</name>
    <dbReference type="NCBI Taxonomy" id="1028746"/>
    <lineage>
        <taxon>Bacteria</taxon>
        <taxon>Pseudomonadati</taxon>
        <taxon>Bacteroidota</taxon>
        <taxon>Flavobacteriia</taxon>
        <taxon>Flavobacteriales</taxon>
        <taxon>Flavobacteriaceae</taxon>
        <taxon>Christiangramia</taxon>
    </lineage>
</organism>
<dbReference type="InterPro" id="IPR029044">
    <property type="entry name" value="Nucleotide-diphossugar_trans"/>
</dbReference>
<dbReference type="Proteomes" id="UP000460416">
    <property type="component" value="Unassembled WGS sequence"/>
</dbReference>
<keyword evidence="2" id="KW-0808">Transferase</keyword>
<keyword evidence="3" id="KW-1185">Reference proteome</keyword>
<sequence length="303" mass="36027">MIAIVIPYYKIQFFAKTLESLKQQENNNFQVYIGDDNSPQDPTSIIEYYRSYLKIKYHRFDENMGSKSLIKQWERCVSLIDNETWIMILGDDDYLGENVINEFYNHISTFLNKTNVVRFSRILVNENCEVLQINKSNPVWESAYCSCFRRLAKGNRSSLSEHVFTLESYKKFGFFDYPLGWHSDDRAWLEFSDDKEIYSINQAKVYVRFTELSVSGSLKNTSFKNLATKQYFRFLLNQIGRFKSKNRNTVIRICEREFSKNKDLYFENLGLVIWSSIKIMNLNEFKNLMVKVFRTIYKNQLNA</sequence>
<feature type="domain" description="Glycosyltransferase 2-like" evidence="1">
    <location>
        <begin position="4"/>
        <end position="109"/>
    </location>
</feature>
<proteinExistence type="predicted"/>
<evidence type="ECO:0000313" key="3">
    <source>
        <dbReference type="Proteomes" id="UP000460416"/>
    </source>
</evidence>
<dbReference type="Gene3D" id="3.90.550.10">
    <property type="entry name" value="Spore Coat Polysaccharide Biosynthesis Protein SpsA, Chain A"/>
    <property type="match status" value="1"/>
</dbReference>
<dbReference type="Pfam" id="PF00535">
    <property type="entry name" value="Glycos_transf_2"/>
    <property type="match status" value="1"/>
</dbReference>
<dbReference type="EMBL" id="VJVW01000002">
    <property type="protein sequence ID" value="MUP41795.1"/>
    <property type="molecule type" value="Genomic_DNA"/>
</dbReference>
<protein>
    <submittedName>
        <fullName evidence="2">Glycosyltransferase family 2 protein</fullName>
    </submittedName>
</protein>
<accession>A0A7K1LLT8</accession>
<dbReference type="CDD" id="cd00761">
    <property type="entry name" value="Glyco_tranf_GTA_type"/>
    <property type="match status" value="1"/>
</dbReference>
<dbReference type="OrthoDB" id="1374586at2"/>
<dbReference type="AlphaFoldDB" id="A0A7K1LLT8"/>
<evidence type="ECO:0000259" key="1">
    <source>
        <dbReference type="Pfam" id="PF00535"/>
    </source>
</evidence>
<reference evidence="2 3" key="1">
    <citation type="submission" date="2019-07" db="EMBL/GenBank/DDBJ databases">
        <title>Gramella aestuarii sp. nov., isolated from a tidal flat, and emended description of Gramella echinicola.</title>
        <authorList>
            <person name="Liu L."/>
        </authorList>
    </citation>
    <scope>NUCLEOTIDE SEQUENCE [LARGE SCALE GENOMIC DNA]</scope>
    <source>
        <strain evidence="2 3">BS12</strain>
    </source>
</reference>
<dbReference type="RefSeq" id="WP_156274433.1">
    <property type="nucleotide sequence ID" value="NZ_BAABGI010000001.1"/>
</dbReference>
<evidence type="ECO:0000313" key="2">
    <source>
        <dbReference type="EMBL" id="MUP41795.1"/>
    </source>
</evidence>
<dbReference type="GO" id="GO:0016740">
    <property type="term" value="F:transferase activity"/>
    <property type="evidence" value="ECO:0007669"/>
    <property type="project" value="UniProtKB-KW"/>
</dbReference>
<dbReference type="InterPro" id="IPR001173">
    <property type="entry name" value="Glyco_trans_2-like"/>
</dbReference>
<name>A0A7K1LLT8_9FLAO</name>